<keyword evidence="3" id="KW-0677">Repeat</keyword>
<dbReference type="InterPro" id="IPR026444">
    <property type="entry name" value="Secre_tail"/>
</dbReference>
<proteinExistence type="predicted"/>
<feature type="domain" description="Secretion system C-terminal sorting" evidence="5">
    <location>
        <begin position="1318"/>
        <end position="1388"/>
    </location>
</feature>
<reference evidence="6 7" key="1">
    <citation type="journal article" date="2009" name="Appl. Environ. Microbiol.">
        <title>Novel features of the polysaccharide-digesting gliding bacterium Flavobacterium johnsoniae as revealed by genome sequence analysis.</title>
        <authorList>
            <person name="McBride M.J."/>
            <person name="Xie G."/>
            <person name="Martens E.C."/>
            <person name="Lapidus A."/>
            <person name="Henrissat B."/>
            <person name="Rhodes R.G."/>
            <person name="Goltsman E."/>
            <person name="Wang W."/>
            <person name="Xu J."/>
            <person name="Hunnicutt D.W."/>
            <person name="Staroscik A.M."/>
            <person name="Hoover T.R."/>
            <person name="Cheng Y.Q."/>
            <person name="Stein J.L."/>
        </authorList>
    </citation>
    <scope>NUCLEOTIDE SEQUENCE [LARGE SCALE GENOMIC DNA]</scope>
    <source>
        <strain evidence="7">ATCC 17061 / DSM 2064 / JCM 8514 / BCRC 14874 / CCUG 350202 / NBRC 14942 / NCIMB 11054 / UW101</strain>
    </source>
</reference>
<evidence type="ECO:0000313" key="6">
    <source>
        <dbReference type="EMBL" id="ABQ04220.1"/>
    </source>
</evidence>
<dbReference type="SMART" id="SM00365">
    <property type="entry name" value="LRR_SD22"/>
    <property type="match status" value="8"/>
</dbReference>
<dbReference type="GeneID" id="31768005"/>
<dbReference type="Pfam" id="PF18962">
    <property type="entry name" value="Por_Secre_tail"/>
    <property type="match status" value="1"/>
</dbReference>
<name>A5FKP5_FLAJ1</name>
<dbReference type="PANTHER" id="PTHR47566:SF1">
    <property type="entry name" value="PROTEIN NUD1"/>
    <property type="match status" value="1"/>
</dbReference>
<dbReference type="GO" id="GO:0035591">
    <property type="term" value="F:signaling adaptor activity"/>
    <property type="evidence" value="ECO:0007669"/>
    <property type="project" value="TreeGrafter"/>
</dbReference>
<accession>A5FKP5</accession>
<sequence>MKTKLLLLLLLASFSIHAQQYTSIPDVNFENKLISLGIDSGAPDGRVLTSNVASIIYLYVDTSSITDLTGIEDFISLKELKCSSNRLTQLNLSKNRALTSLECSNNLLTALDISNNPLLLKLDCSQNKLTALDFSNNTALKTIYCSSNQLTALNVSKQLMLEQFFCYTNKIEILDLSSNVNLSGLACHTNLLKNLDLSKNTKVHYVQAHNNPLISFNIQNGTNYLFDAPLSTLTFNSPNLKCVQVDNVEEANVRWASVKGDVQYSTYCSPYTTIPDINFEKKLIALGIDKDGENGKVLTADITSITSLNVSNSSISDLTGIQDFHNLTNLSCDGNLLVTLDITKNVYLTDLNCNQNKITALNLSNNRALKTLYCSSNQLTKIDLSYNSSLQVLDISQNKLDKLEVNHNGALTSLKLDENLITSLDLLNNRALTTLSLEKNKLAILNLTNNTLLTNAVSFKSNPELYCVQVSDLAFANTNWFDKKDPMTSFSSTACLLLEYFTLIPDSNFENKLISLGIESGTADGKILTSKVASLTSLNVSQSSISNLTGIEAFVALKTLNCSNNRLTQLNVSKNTLLTSLECNNNQLTALNLSNNSALLTLEVSNNNIFGLDFSNNTALKSIRCYNNFISNINVSKQLALESLDFGYNRVQNIDLSFNVNLQSLLCNANSLQSLDLSKNNKLTTMVANINSLSSLNIKNGANNLFYNSGSLIRFDNNDYLACIQVDNVEEANARWSNQKNPKASFSTDCRPYTLIPDLNFENKLISLGIDSGSPDGKVLTTNIASIANLDLTDSSIKDLTGIEDFRELTGLYANKNQITTLDLSSNPKLTSLLVRENKLENVNVRENTQLTNLSIGKNKLTTLDLSQNTKLTSLNAEYNNLTTLDLSNNKLLYVTNLTYNQLTTLDLSKNTILEYLQCGNNKLTSLNIKNASILSMLECQQNLLTSLDLSDNIALRNLICSKNALTSLNTANNIQLGSIDCSENNLTSLDLLKNINLYSLYCDVNQLTALNVSKNILLSSLSVYGNSLTTLDVSKNTELNTFYCYSNLLTSIDISSNTKITRLQVDLNNLTSLNLKNGNNTILDRKYTNFNNNPDLTCILVDDVTYSNANWAHLKDAAAKYSLDCSIEFVQISDSNFEQKLIDLGIDTDGLNGKITIADASAVTTLDLSNSSIKDLTGIEYFTSLTYLDVSSNQLTTLNVSKNIKLETLNASSNQLTTIDLSNNTKLRIVYVVNNPLVSLNLRNGNNANFILPSNTGKSASGLYTTFLGLKTLGCIQVDNEAYSNANWSNIKESTTTYSNTCKTLSVPESAINNVVIHPNPTKGELNIKNVNLEKANVYNVLGQLVKSFTLNSNNTDNTINLSGLPKGVYYVYLINQDTASAKKVIVE</sequence>
<keyword evidence="1" id="KW-0433">Leucine-rich repeat</keyword>
<gene>
    <name evidence="6" type="ordered locus">Fjoh_1188</name>
</gene>
<dbReference type="KEGG" id="fjo:Fjoh_1188"/>
<dbReference type="InterPro" id="IPR052574">
    <property type="entry name" value="CDIRP"/>
</dbReference>
<evidence type="ECO:0000313" key="7">
    <source>
        <dbReference type="Proteomes" id="UP000006694"/>
    </source>
</evidence>
<feature type="signal peptide" evidence="4">
    <location>
        <begin position="1"/>
        <end position="18"/>
    </location>
</feature>
<feature type="chain" id="PRO_5030164623" description="Secretion system C-terminal sorting domain-containing protein" evidence="4">
    <location>
        <begin position="19"/>
        <end position="1389"/>
    </location>
</feature>
<dbReference type="SUPFAM" id="SSF52058">
    <property type="entry name" value="L domain-like"/>
    <property type="match status" value="4"/>
</dbReference>
<evidence type="ECO:0000256" key="2">
    <source>
        <dbReference type="ARBA" id="ARBA00022729"/>
    </source>
</evidence>
<protein>
    <recommendedName>
        <fullName evidence="5">Secretion system C-terminal sorting domain-containing protein</fullName>
    </recommendedName>
</protein>
<dbReference type="EMBL" id="CP000685">
    <property type="protein sequence ID" value="ABQ04220.1"/>
    <property type="molecule type" value="Genomic_DNA"/>
</dbReference>
<keyword evidence="7" id="KW-1185">Reference proteome</keyword>
<evidence type="ECO:0000256" key="1">
    <source>
        <dbReference type="ARBA" id="ARBA00022614"/>
    </source>
</evidence>
<keyword evidence="2 4" id="KW-0732">Signal</keyword>
<dbReference type="PANTHER" id="PTHR47566">
    <property type="match status" value="1"/>
</dbReference>
<dbReference type="InterPro" id="IPR032675">
    <property type="entry name" value="LRR_dom_sf"/>
</dbReference>
<dbReference type="RefSeq" id="WP_012023270.1">
    <property type="nucleotide sequence ID" value="NC_009441.1"/>
</dbReference>
<dbReference type="STRING" id="376686.Fjoh_1188"/>
<dbReference type="SUPFAM" id="SSF52075">
    <property type="entry name" value="Outer arm dynein light chain 1"/>
    <property type="match status" value="1"/>
</dbReference>
<dbReference type="OrthoDB" id="3179827at2"/>
<dbReference type="SMART" id="SM00364">
    <property type="entry name" value="LRR_BAC"/>
    <property type="match status" value="6"/>
</dbReference>
<dbReference type="eggNOG" id="COG4886">
    <property type="taxonomic scope" value="Bacteria"/>
</dbReference>
<evidence type="ECO:0000256" key="3">
    <source>
        <dbReference type="ARBA" id="ARBA00022737"/>
    </source>
</evidence>
<dbReference type="Gene3D" id="3.80.10.10">
    <property type="entry name" value="Ribonuclease Inhibitor"/>
    <property type="match status" value="6"/>
</dbReference>
<dbReference type="PROSITE" id="PS51450">
    <property type="entry name" value="LRR"/>
    <property type="match status" value="2"/>
</dbReference>
<organism evidence="6 7">
    <name type="scientific">Flavobacterium johnsoniae (strain ATCC 17061 / DSM 2064 / JCM 8514 / BCRC 14874 / CCUG 350202 / NBRC 14942 / NCIMB 11054 / UW101)</name>
    <name type="common">Cytophaga johnsonae</name>
    <dbReference type="NCBI Taxonomy" id="376686"/>
    <lineage>
        <taxon>Bacteria</taxon>
        <taxon>Pseudomonadati</taxon>
        <taxon>Bacteroidota</taxon>
        <taxon>Flavobacteriia</taxon>
        <taxon>Flavobacteriales</taxon>
        <taxon>Flavobacteriaceae</taxon>
        <taxon>Flavobacterium</taxon>
    </lineage>
</organism>
<evidence type="ECO:0000259" key="5">
    <source>
        <dbReference type="Pfam" id="PF18962"/>
    </source>
</evidence>
<dbReference type="HOGENOM" id="CLU_265175_0_0_10"/>
<evidence type="ECO:0000256" key="4">
    <source>
        <dbReference type="SAM" id="SignalP"/>
    </source>
</evidence>
<dbReference type="InterPro" id="IPR001611">
    <property type="entry name" value="Leu-rich_rpt"/>
</dbReference>
<dbReference type="Proteomes" id="UP000006694">
    <property type="component" value="Chromosome"/>
</dbReference>
<dbReference type="NCBIfam" id="TIGR04183">
    <property type="entry name" value="Por_Secre_tail"/>
    <property type="match status" value="1"/>
</dbReference>